<evidence type="ECO:0008006" key="3">
    <source>
        <dbReference type="Google" id="ProtNLM"/>
    </source>
</evidence>
<keyword evidence="2" id="KW-1185">Reference proteome</keyword>
<name>A0ABS2SX84_9BACI</name>
<accession>A0ABS2SX84</accession>
<dbReference type="RefSeq" id="WP_054794010.1">
    <property type="nucleotide sequence ID" value="NZ_JAFBCV010000005.1"/>
</dbReference>
<evidence type="ECO:0000313" key="2">
    <source>
        <dbReference type="Proteomes" id="UP001179280"/>
    </source>
</evidence>
<dbReference type="EMBL" id="JAFBCV010000005">
    <property type="protein sequence ID" value="MBM7838857.1"/>
    <property type="molecule type" value="Genomic_DNA"/>
</dbReference>
<sequence length="69" mass="7841">MFKRLFYQELSDRLGARVEVATDTNLIEGLVVRVTPELLEVTITDGYESGTSQFISIDAINYVRFPQTI</sequence>
<gene>
    <name evidence="1" type="ORF">JOC54_002116</name>
</gene>
<comment type="caution">
    <text evidence="1">The sequence shown here is derived from an EMBL/GenBank/DDBJ whole genome shotgun (WGS) entry which is preliminary data.</text>
</comment>
<protein>
    <recommendedName>
        <fullName evidence="3">DUF2642 domain-containing protein</fullName>
    </recommendedName>
</protein>
<evidence type="ECO:0000313" key="1">
    <source>
        <dbReference type="EMBL" id="MBM7838857.1"/>
    </source>
</evidence>
<organism evidence="1 2">
    <name type="scientific">Shouchella xiaoxiensis</name>
    <dbReference type="NCBI Taxonomy" id="766895"/>
    <lineage>
        <taxon>Bacteria</taxon>
        <taxon>Bacillati</taxon>
        <taxon>Bacillota</taxon>
        <taxon>Bacilli</taxon>
        <taxon>Bacillales</taxon>
        <taxon>Bacillaceae</taxon>
        <taxon>Shouchella</taxon>
    </lineage>
</organism>
<proteinExistence type="predicted"/>
<reference evidence="1" key="1">
    <citation type="submission" date="2021-01" db="EMBL/GenBank/DDBJ databases">
        <title>Genomic Encyclopedia of Type Strains, Phase IV (KMG-IV): sequencing the most valuable type-strain genomes for metagenomic binning, comparative biology and taxonomic classification.</title>
        <authorList>
            <person name="Goeker M."/>
        </authorList>
    </citation>
    <scope>NUCLEOTIDE SEQUENCE</scope>
    <source>
        <strain evidence="1">DSM 21943</strain>
    </source>
</reference>
<dbReference type="Proteomes" id="UP001179280">
    <property type="component" value="Unassembled WGS sequence"/>
</dbReference>